<protein>
    <submittedName>
        <fullName evidence="2">Uncharacterized protein</fullName>
    </submittedName>
</protein>
<name>F2TWV5_SALR5</name>
<keyword evidence="3" id="KW-1185">Reference proteome</keyword>
<proteinExistence type="predicted"/>
<organism evidence="3">
    <name type="scientific">Salpingoeca rosetta (strain ATCC 50818 / BSB-021)</name>
    <dbReference type="NCBI Taxonomy" id="946362"/>
    <lineage>
        <taxon>Eukaryota</taxon>
        <taxon>Choanoflagellata</taxon>
        <taxon>Craspedida</taxon>
        <taxon>Salpingoecidae</taxon>
        <taxon>Salpingoeca</taxon>
    </lineage>
</organism>
<evidence type="ECO:0000256" key="1">
    <source>
        <dbReference type="SAM" id="SignalP"/>
    </source>
</evidence>
<dbReference type="Proteomes" id="UP000007799">
    <property type="component" value="Unassembled WGS sequence"/>
</dbReference>
<dbReference type="RefSeq" id="XP_004999120.1">
    <property type="nucleotide sequence ID" value="XM_004999063.1"/>
</dbReference>
<dbReference type="OrthoDB" id="10421866at2759"/>
<feature type="chain" id="PRO_5003287031" evidence="1">
    <location>
        <begin position="19"/>
        <end position="248"/>
    </location>
</feature>
<dbReference type="AlphaFoldDB" id="F2TWV5"/>
<dbReference type="OMA" id="RHCQFWC"/>
<gene>
    <name evidence="2" type="ORF">PTSG_00575</name>
</gene>
<reference evidence="2" key="1">
    <citation type="submission" date="2009-08" db="EMBL/GenBank/DDBJ databases">
        <title>Annotation of Salpingoeca rosetta.</title>
        <authorList>
            <consortium name="The Broad Institute Genome Sequencing Platform"/>
            <person name="Russ C."/>
            <person name="Cuomo C."/>
            <person name="Burger G."/>
            <person name="Gray M.W."/>
            <person name="Holland P.W.H."/>
            <person name="King N."/>
            <person name="Lang F.B.F."/>
            <person name="Roger A.J."/>
            <person name="Ruiz-Trillo I."/>
            <person name="Young S.K."/>
            <person name="Zeng Q."/>
            <person name="Gargeya S."/>
            <person name="Alvarado L."/>
            <person name="Berlin A."/>
            <person name="Chapman S.B."/>
            <person name="Chen Z."/>
            <person name="Freedman E."/>
            <person name="Gellesch M."/>
            <person name="Goldberg J."/>
            <person name="Griggs A."/>
            <person name="Gujja S."/>
            <person name="Heilman E."/>
            <person name="Heiman D."/>
            <person name="Howarth C."/>
            <person name="Mehta T."/>
            <person name="Neiman D."/>
            <person name="Pearson M."/>
            <person name="Roberts A."/>
            <person name="Saif S."/>
            <person name="Shea T."/>
            <person name="Shenoy N."/>
            <person name="Sisk P."/>
            <person name="Stolte C."/>
            <person name="Sykes S."/>
            <person name="White J."/>
            <person name="Yandava C."/>
            <person name="Haas B."/>
            <person name="Nusbaum C."/>
            <person name="Birren B."/>
        </authorList>
    </citation>
    <scope>NUCLEOTIDE SEQUENCE [LARGE SCALE GENOMIC DNA]</scope>
    <source>
        <strain evidence="2">ATCC 50818</strain>
    </source>
</reference>
<sequence>MMKVAAVLVVAVAAVASAAPLSPSPPTYPIRWQATENIVLHAGAQKQVGTSVSHFDGPNNRTAITNATHSMYDTIITNWNENHGEGKVYYIRTYGGERHCQFWCPPTVPFVCDAADSLCSYDYKNKAKFFGSEVVDGVQTNKFYWTENLGPIPMNSLMLYTAANSAQPTPVRMVRFIHPFGKDIGNSTIDFSDFKAVSSFPESLFDLGPDAKYDCSSPDPADQCQEEAIKAAQHQAPFLSFGPKKVEA</sequence>
<evidence type="ECO:0000313" key="3">
    <source>
        <dbReference type="Proteomes" id="UP000007799"/>
    </source>
</evidence>
<accession>F2TWV5</accession>
<dbReference type="KEGG" id="sre:PTSG_00575"/>
<dbReference type="EMBL" id="GL832955">
    <property type="protein sequence ID" value="EGD72551.1"/>
    <property type="molecule type" value="Genomic_DNA"/>
</dbReference>
<dbReference type="InParanoid" id="F2TWV5"/>
<dbReference type="GeneID" id="16067787"/>
<feature type="signal peptide" evidence="1">
    <location>
        <begin position="1"/>
        <end position="18"/>
    </location>
</feature>
<keyword evidence="1" id="KW-0732">Signal</keyword>
<evidence type="ECO:0000313" key="2">
    <source>
        <dbReference type="EMBL" id="EGD72551.1"/>
    </source>
</evidence>